<reference evidence="11 12" key="1">
    <citation type="journal article" date="2017" name="ISME J.">
        <title>Grape pomace compost harbors organohalide-respiring Dehalogenimonas species with novel reductive dehalogenase genes.</title>
        <authorList>
            <person name="Yang Y."/>
            <person name="Higgins S.A."/>
            <person name="Yan J."/>
            <person name="Simsir B."/>
            <person name="Chourey K."/>
            <person name="Iyer R."/>
            <person name="Hettich R.L."/>
            <person name="Baldwin B."/>
            <person name="Ogles D.M."/>
            <person name="Loffler F.E."/>
        </authorList>
    </citation>
    <scope>NUCLEOTIDE SEQUENCE [LARGE SCALE GENOMIC DNA]</scope>
    <source>
        <strain evidence="11 12">GP</strain>
    </source>
</reference>
<sequence length="506" mass="55565">MSKFHNIVSRRDFMKGLGLSGATLGLASVVGPAFHDLDEVASSPKAFLHRSWYVKDRDYGDPTVEIDWNLMKRRDLRGFSNWDFPTMMNAYPGGPPAFQAHLHQQAEASAAKLKEVWPQYKGPTTRDSALLNAFQSFSYSNSGYVINANQFGMPTKVPAPRPQDIGMPVWQGTPEENTAILRAVFSLVGLGPMMGTTMLDEKSQNFVWEYNGKGVTGGDPKYGHRHIIFDPGITESYQTDTTFHIPASHKYVIATHNQSCDGFLRTSLSGSNASGGGENMSYARVAYAKSVVEQFIRGLGYNVAYGHDLQAAIAWDVWSGVGEHCRMSQCVGSPEVGGMMRTHAVFYTDLPLALTNPIDAGFGRFCESCGTCADTCPVGALPPRGVNKNWDSNCGQDWADDKQAGGTKTMYNMPGFKGWRCNLFACAFTPCGSACKSACPFNTIANGSFIHSLVKATVSTTPVFNSFFASMEGVLHYGKQDKDMETWWNTPDGWYIYGTNPNNLRQ</sequence>
<dbReference type="RefSeq" id="WP_102331403.1">
    <property type="nucleotide sequence ID" value="NZ_CP058566.2"/>
</dbReference>
<keyword evidence="2" id="KW-1003">Cell membrane</keyword>
<dbReference type="AlphaFoldDB" id="A0A2P5PA28"/>
<gene>
    <name evidence="11" type="ORF">JP09_000365</name>
</gene>
<evidence type="ECO:0000313" key="11">
    <source>
        <dbReference type="EMBL" id="PPD59168.1"/>
    </source>
</evidence>
<keyword evidence="12" id="KW-1185">Reference proteome</keyword>
<dbReference type="InterPro" id="IPR019546">
    <property type="entry name" value="TAT_signal_bac_arc"/>
</dbReference>
<proteinExistence type="predicted"/>
<evidence type="ECO:0000256" key="1">
    <source>
        <dbReference type="ARBA" id="ARBA00004236"/>
    </source>
</evidence>
<evidence type="ECO:0000256" key="6">
    <source>
        <dbReference type="ARBA" id="ARBA00023004"/>
    </source>
</evidence>
<dbReference type="PROSITE" id="PS51379">
    <property type="entry name" value="4FE4S_FER_2"/>
    <property type="match status" value="1"/>
</dbReference>
<dbReference type="PROSITE" id="PS00198">
    <property type="entry name" value="4FE4S_FER_1"/>
    <property type="match status" value="1"/>
</dbReference>
<dbReference type="InterPro" id="IPR012832">
    <property type="entry name" value="RDH"/>
</dbReference>
<evidence type="ECO:0000259" key="10">
    <source>
        <dbReference type="PROSITE" id="PS51379"/>
    </source>
</evidence>
<keyword evidence="8" id="KW-0472">Membrane</keyword>
<evidence type="ECO:0000256" key="9">
    <source>
        <dbReference type="ARBA" id="ARBA00029374"/>
    </source>
</evidence>
<evidence type="ECO:0000256" key="8">
    <source>
        <dbReference type="ARBA" id="ARBA00023136"/>
    </source>
</evidence>
<dbReference type="Proteomes" id="UP000235653">
    <property type="component" value="Unassembled WGS sequence"/>
</dbReference>
<dbReference type="GO" id="GO:0051539">
    <property type="term" value="F:4 iron, 4 sulfur cluster binding"/>
    <property type="evidence" value="ECO:0007669"/>
    <property type="project" value="UniProtKB-KW"/>
</dbReference>
<keyword evidence="3" id="KW-0004">4Fe-4S</keyword>
<keyword evidence="6" id="KW-0408">Iron</keyword>
<dbReference type="NCBIfam" id="TIGR02486">
    <property type="entry name" value="RDH"/>
    <property type="match status" value="1"/>
</dbReference>
<dbReference type="InterPro" id="IPR017900">
    <property type="entry name" value="4Fe4S_Fe_S_CS"/>
</dbReference>
<dbReference type="PROSITE" id="PS51318">
    <property type="entry name" value="TAT"/>
    <property type="match status" value="1"/>
</dbReference>
<dbReference type="InterPro" id="IPR006311">
    <property type="entry name" value="TAT_signal"/>
</dbReference>
<feature type="domain" description="4Fe-4S ferredoxin-type" evidence="10">
    <location>
        <begin position="356"/>
        <end position="386"/>
    </location>
</feature>
<dbReference type="NCBIfam" id="TIGR01409">
    <property type="entry name" value="TAT_signal_seq"/>
    <property type="match status" value="1"/>
</dbReference>
<evidence type="ECO:0000256" key="4">
    <source>
        <dbReference type="ARBA" id="ARBA00022723"/>
    </source>
</evidence>
<comment type="subcellular location">
    <subcellularLocation>
        <location evidence="1">Cell membrane</location>
    </subcellularLocation>
</comment>
<comment type="cofactor">
    <cofactor evidence="9">
        <name>corrinoid</name>
        <dbReference type="ChEBI" id="CHEBI:33913"/>
    </cofactor>
</comment>
<dbReference type="InterPro" id="IPR017896">
    <property type="entry name" value="4Fe4S_Fe-S-bd"/>
</dbReference>
<dbReference type="EMBL" id="JQAN02000001">
    <property type="protein sequence ID" value="PPD59168.1"/>
    <property type="molecule type" value="Genomic_DNA"/>
</dbReference>
<protein>
    <submittedName>
        <fullName evidence="11">Reductive dehalogenase</fullName>
    </submittedName>
</protein>
<comment type="caution">
    <text evidence="11">The sequence shown here is derived from an EMBL/GenBank/DDBJ whole genome shotgun (WGS) entry which is preliminary data.</text>
</comment>
<evidence type="ECO:0000256" key="2">
    <source>
        <dbReference type="ARBA" id="ARBA00022475"/>
    </source>
</evidence>
<evidence type="ECO:0000313" key="12">
    <source>
        <dbReference type="Proteomes" id="UP000235653"/>
    </source>
</evidence>
<dbReference type="SUPFAM" id="SSF54862">
    <property type="entry name" value="4Fe-4S ferredoxins"/>
    <property type="match status" value="1"/>
</dbReference>
<keyword evidence="7" id="KW-0411">Iron-sulfur</keyword>
<evidence type="ECO:0000256" key="3">
    <source>
        <dbReference type="ARBA" id="ARBA00022485"/>
    </source>
</evidence>
<evidence type="ECO:0000256" key="5">
    <source>
        <dbReference type="ARBA" id="ARBA00022729"/>
    </source>
</evidence>
<organism evidence="11 12">
    <name type="scientific">Dehalogenimonas etheniformans</name>
    <dbReference type="NCBI Taxonomy" id="1536648"/>
    <lineage>
        <taxon>Bacteria</taxon>
        <taxon>Bacillati</taxon>
        <taxon>Chloroflexota</taxon>
        <taxon>Dehalococcoidia</taxon>
        <taxon>Dehalococcoidales</taxon>
        <taxon>Dehalococcoidaceae</taxon>
        <taxon>Dehalogenimonas</taxon>
    </lineage>
</organism>
<name>A0A2P5PA28_9CHLR</name>
<dbReference type="InterPro" id="IPR028894">
    <property type="entry name" value="RDH_dom"/>
</dbReference>
<dbReference type="OrthoDB" id="9815745at2"/>
<evidence type="ECO:0000256" key="7">
    <source>
        <dbReference type="ARBA" id="ARBA00023014"/>
    </source>
</evidence>
<keyword evidence="4" id="KW-0479">Metal-binding</keyword>
<dbReference type="Pfam" id="PF13486">
    <property type="entry name" value="Dehalogenase"/>
    <property type="match status" value="1"/>
</dbReference>
<accession>A0A2P5PA28</accession>
<dbReference type="GO" id="GO:0046872">
    <property type="term" value="F:metal ion binding"/>
    <property type="evidence" value="ECO:0007669"/>
    <property type="project" value="UniProtKB-KW"/>
</dbReference>
<dbReference type="GO" id="GO:0005886">
    <property type="term" value="C:plasma membrane"/>
    <property type="evidence" value="ECO:0007669"/>
    <property type="project" value="UniProtKB-SubCell"/>
</dbReference>
<keyword evidence="5" id="KW-0732">Signal</keyword>